<dbReference type="InterPro" id="IPR006553">
    <property type="entry name" value="Leu-rich_rpt_Cys-con_subtyp"/>
</dbReference>
<proteinExistence type="predicted"/>
<reference evidence="1" key="1">
    <citation type="submission" date="2021-01" db="UniProtKB">
        <authorList>
            <consortium name="EnsemblMetazoa"/>
        </authorList>
    </citation>
    <scope>IDENTIFICATION</scope>
</reference>
<keyword evidence="2" id="KW-1185">Reference proteome</keyword>
<dbReference type="OrthoDB" id="10257471at2759"/>
<sequence length="99" mass="11245">MTACGTSEFTKLPEEDVLYAKSCSKLQEIDISGCWRVTNQSVFIIREYCKNLKKLYVKDCRSINEISIASLRPRGIIIDIPAPRKYLQSSSARSLLLQT</sequence>
<dbReference type="EnsemblMetazoa" id="CLYHEMT010700.2">
    <property type="protein sequence ID" value="CLYHEMP010700.2"/>
    <property type="gene ID" value="CLYHEMG010700"/>
</dbReference>
<dbReference type="SMART" id="SM00367">
    <property type="entry name" value="LRR_CC"/>
    <property type="match status" value="2"/>
</dbReference>
<dbReference type="Gene3D" id="3.80.10.10">
    <property type="entry name" value="Ribonuclease Inhibitor"/>
    <property type="match status" value="1"/>
</dbReference>
<dbReference type="Proteomes" id="UP000594262">
    <property type="component" value="Unplaced"/>
</dbReference>
<dbReference type="SUPFAM" id="SSF52047">
    <property type="entry name" value="RNI-like"/>
    <property type="match status" value="1"/>
</dbReference>
<evidence type="ECO:0000313" key="1">
    <source>
        <dbReference type="EnsemblMetazoa" id="CLYHEMP010700.2"/>
    </source>
</evidence>
<accession>A0A7M5V6Z5</accession>
<organism evidence="1 2">
    <name type="scientific">Clytia hemisphaerica</name>
    <dbReference type="NCBI Taxonomy" id="252671"/>
    <lineage>
        <taxon>Eukaryota</taxon>
        <taxon>Metazoa</taxon>
        <taxon>Cnidaria</taxon>
        <taxon>Hydrozoa</taxon>
        <taxon>Hydroidolina</taxon>
        <taxon>Leptothecata</taxon>
        <taxon>Obeliida</taxon>
        <taxon>Clytiidae</taxon>
        <taxon>Clytia</taxon>
    </lineage>
</organism>
<name>A0A7M5V6Z5_9CNID</name>
<dbReference type="InterPro" id="IPR032675">
    <property type="entry name" value="LRR_dom_sf"/>
</dbReference>
<protein>
    <submittedName>
        <fullName evidence="1">Uncharacterized protein</fullName>
    </submittedName>
</protein>
<evidence type="ECO:0000313" key="2">
    <source>
        <dbReference type="Proteomes" id="UP000594262"/>
    </source>
</evidence>
<dbReference type="AlphaFoldDB" id="A0A7M5V6Z5"/>